<dbReference type="Pfam" id="PF11870">
    <property type="entry name" value="LutB_C"/>
    <property type="match status" value="1"/>
</dbReference>
<dbReference type="InterPro" id="IPR017900">
    <property type="entry name" value="4Fe4S_Fe_S_CS"/>
</dbReference>
<keyword evidence="13" id="KW-1185">Reference proteome</keyword>
<gene>
    <name evidence="12" type="ORF">ACFO3J_08070</name>
</gene>
<proteinExistence type="predicted"/>
<dbReference type="Gene3D" id="1.10.1060.10">
    <property type="entry name" value="Alpha-helical ferredoxin"/>
    <property type="match status" value="1"/>
</dbReference>
<dbReference type="InterPro" id="IPR003741">
    <property type="entry name" value="LUD_dom"/>
</dbReference>
<comment type="caution">
    <text evidence="12">The sequence shown here is derived from an EMBL/GenBank/DDBJ whole genome shotgun (WGS) entry which is preliminary data.</text>
</comment>
<evidence type="ECO:0000313" key="12">
    <source>
        <dbReference type="EMBL" id="MFC4031432.1"/>
    </source>
</evidence>
<feature type="domain" description="4Fe-4S ferredoxin-type" evidence="11">
    <location>
        <begin position="315"/>
        <end position="384"/>
    </location>
</feature>
<dbReference type="Proteomes" id="UP001595765">
    <property type="component" value="Unassembled WGS sequence"/>
</dbReference>
<dbReference type="InterPro" id="IPR024185">
    <property type="entry name" value="FTHF_cligase-like_sf"/>
</dbReference>
<keyword evidence="5" id="KW-0249">Electron transport</keyword>
<dbReference type="Gene3D" id="3.40.50.10420">
    <property type="entry name" value="NagB/RpiA/CoA transferase-like"/>
    <property type="match status" value="1"/>
</dbReference>
<accession>A0ABV8HH77</accession>
<protein>
    <submittedName>
        <fullName evidence="12">Lactate utilization protein B</fullName>
    </submittedName>
</protein>
<dbReference type="InterPro" id="IPR024569">
    <property type="entry name" value="LutB_C"/>
</dbReference>
<dbReference type="SUPFAM" id="SSF54862">
    <property type="entry name" value="4Fe-4S ferredoxins"/>
    <property type="match status" value="1"/>
</dbReference>
<evidence type="ECO:0000256" key="8">
    <source>
        <dbReference type="SAM" id="MobiDB-lite"/>
    </source>
</evidence>
<dbReference type="InterPro" id="IPR004452">
    <property type="entry name" value="LutB/LldF"/>
</dbReference>
<evidence type="ECO:0000256" key="4">
    <source>
        <dbReference type="ARBA" id="ARBA00022737"/>
    </source>
</evidence>
<feature type="domain" description="LUD" evidence="9">
    <location>
        <begin position="73"/>
        <end position="285"/>
    </location>
</feature>
<dbReference type="RefSeq" id="WP_386427563.1">
    <property type="nucleotide sequence ID" value="NZ_JBHSBB010000007.1"/>
</dbReference>
<evidence type="ECO:0000256" key="3">
    <source>
        <dbReference type="ARBA" id="ARBA00022723"/>
    </source>
</evidence>
<name>A0ABV8HH77_9ACTN</name>
<keyword evidence="6" id="KW-0408">Iron</keyword>
<evidence type="ECO:0000256" key="6">
    <source>
        <dbReference type="ARBA" id="ARBA00023004"/>
    </source>
</evidence>
<evidence type="ECO:0000259" key="11">
    <source>
        <dbReference type="Pfam" id="PF13183"/>
    </source>
</evidence>
<reference evidence="13" key="1">
    <citation type="journal article" date="2019" name="Int. J. Syst. Evol. Microbiol.">
        <title>The Global Catalogue of Microorganisms (GCM) 10K type strain sequencing project: providing services to taxonomists for standard genome sequencing and annotation.</title>
        <authorList>
            <consortium name="The Broad Institute Genomics Platform"/>
            <consortium name="The Broad Institute Genome Sequencing Center for Infectious Disease"/>
            <person name="Wu L."/>
            <person name="Ma J."/>
        </authorList>
    </citation>
    <scope>NUCLEOTIDE SEQUENCE [LARGE SCALE GENOMIC DNA]</scope>
    <source>
        <strain evidence="13">CGMCC 4.7237</strain>
    </source>
</reference>
<evidence type="ECO:0000256" key="5">
    <source>
        <dbReference type="ARBA" id="ARBA00022982"/>
    </source>
</evidence>
<evidence type="ECO:0000259" key="10">
    <source>
        <dbReference type="Pfam" id="PF11870"/>
    </source>
</evidence>
<evidence type="ECO:0000256" key="2">
    <source>
        <dbReference type="ARBA" id="ARBA00022485"/>
    </source>
</evidence>
<keyword evidence="1" id="KW-0813">Transport</keyword>
<dbReference type="InterPro" id="IPR037171">
    <property type="entry name" value="NagB/RpiA_transferase-like"/>
</dbReference>
<dbReference type="InterPro" id="IPR017896">
    <property type="entry name" value="4Fe4S_Fe-S-bd"/>
</dbReference>
<keyword evidence="2" id="KW-0004">4Fe-4S</keyword>
<evidence type="ECO:0000313" key="13">
    <source>
        <dbReference type="Proteomes" id="UP001595765"/>
    </source>
</evidence>
<dbReference type="Pfam" id="PF02589">
    <property type="entry name" value="LUD_dom"/>
    <property type="match status" value="1"/>
</dbReference>
<dbReference type="PROSITE" id="PS00198">
    <property type="entry name" value="4FE4S_FER_1"/>
    <property type="match status" value="1"/>
</dbReference>
<dbReference type="PANTHER" id="PTHR47153">
    <property type="entry name" value="LACTATE UTILIZATION PROTEIN B"/>
    <property type="match status" value="1"/>
</dbReference>
<sequence length="509" mass="55120">MSGTYLGLPSFPAAAHDSTRDTQLRANLTHATHTIRDKRAVAIRELTDWPQLRAAGAAIKDHTLRHLDHYLVQLEESVTAAGGVVHWAVDADDANRIVTELVRATGETEVVKVKSMATQEIGLNEALAAAGISSYETDLAELIVQLGDDRPSHILVPAIHKNRSEIRDIFTEAMGRWGRPAPDNLTDTPAELAEAARLHLREKFLRAKVAVSGANFMVAETGTMVVLESEGNGRMCLTLPETLISVVGIEKIVPTFRDLEVFLQTLPRSSTAERMNPYTSMWTGTTEGDGPQTFHLVLLDNGRTDTLADTIGRQALRCIRCSACLNVCPVYERAGGHAYGSAYPGPIGAILTPQLRGTATALDASLPYASSLCGACYDVCPVAIDIPEILVHLRERVVEGGEVTTRGARSVIKPAKGHAAERAAMRAGRWTLDHPAAWRATQRLAVRARSLQPRQLPGRTGKAWTGSRDLPALPAQSFRDWWAQRERAASGAEGAQDAPARGPQKGTQQ</sequence>
<keyword evidence="3" id="KW-0479">Metal-binding</keyword>
<feature type="domain" description="Lactate utilization protein B C-terminal" evidence="10">
    <location>
        <begin position="393"/>
        <end position="486"/>
    </location>
</feature>
<dbReference type="PANTHER" id="PTHR47153:SF2">
    <property type="entry name" value="LACTATE UTILIZATION PROTEIN B"/>
    <property type="match status" value="1"/>
</dbReference>
<feature type="region of interest" description="Disordered" evidence="8">
    <location>
        <begin position="450"/>
        <end position="509"/>
    </location>
</feature>
<keyword evidence="7" id="KW-0411">Iron-sulfur</keyword>
<dbReference type="EMBL" id="JBHSBB010000007">
    <property type="protein sequence ID" value="MFC4031432.1"/>
    <property type="molecule type" value="Genomic_DNA"/>
</dbReference>
<dbReference type="Pfam" id="PF13183">
    <property type="entry name" value="Fer4_8"/>
    <property type="match status" value="1"/>
</dbReference>
<evidence type="ECO:0000259" key="9">
    <source>
        <dbReference type="Pfam" id="PF02589"/>
    </source>
</evidence>
<dbReference type="InterPro" id="IPR009051">
    <property type="entry name" value="Helical_ferredxn"/>
</dbReference>
<evidence type="ECO:0000256" key="1">
    <source>
        <dbReference type="ARBA" id="ARBA00022448"/>
    </source>
</evidence>
<dbReference type="SUPFAM" id="SSF100950">
    <property type="entry name" value="NagB/RpiA/CoA transferase-like"/>
    <property type="match status" value="1"/>
</dbReference>
<evidence type="ECO:0000256" key="7">
    <source>
        <dbReference type="ARBA" id="ARBA00023014"/>
    </source>
</evidence>
<organism evidence="12 13">
    <name type="scientific">Streptomyces polygonati</name>
    <dbReference type="NCBI Taxonomy" id="1617087"/>
    <lineage>
        <taxon>Bacteria</taxon>
        <taxon>Bacillati</taxon>
        <taxon>Actinomycetota</taxon>
        <taxon>Actinomycetes</taxon>
        <taxon>Kitasatosporales</taxon>
        <taxon>Streptomycetaceae</taxon>
        <taxon>Streptomyces</taxon>
    </lineage>
</organism>
<keyword evidence="4" id="KW-0677">Repeat</keyword>